<comment type="subcellular location">
    <subcellularLocation>
        <location evidence="1">Cell membrane</location>
        <topology evidence="1">Multi-pass membrane protein</topology>
    </subcellularLocation>
</comment>
<name>A0A517D5H3_LIMRT</name>
<dbReference type="InterPro" id="IPR005829">
    <property type="entry name" value="Sugar_transporter_CS"/>
</dbReference>
<evidence type="ECO:0000256" key="7">
    <source>
        <dbReference type="ARBA" id="ARBA00023136"/>
    </source>
</evidence>
<dbReference type="CDD" id="cd17359">
    <property type="entry name" value="MFS_XylE_like"/>
    <property type="match status" value="1"/>
</dbReference>
<dbReference type="InterPro" id="IPR020846">
    <property type="entry name" value="MFS_dom"/>
</dbReference>
<evidence type="ECO:0000256" key="5">
    <source>
        <dbReference type="ARBA" id="ARBA00022692"/>
    </source>
</evidence>
<gene>
    <name evidence="11" type="ORF">FOD75_05680</name>
</gene>
<dbReference type="InterPro" id="IPR036259">
    <property type="entry name" value="MFS_trans_sf"/>
</dbReference>
<evidence type="ECO:0000256" key="1">
    <source>
        <dbReference type="ARBA" id="ARBA00004651"/>
    </source>
</evidence>
<dbReference type="InterPro" id="IPR003663">
    <property type="entry name" value="Sugar/inositol_transpt"/>
</dbReference>
<feature type="transmembrane region" description="Helical" evidence="9">
    <location>
        <begin position="151"/>
        <end position="170"/>
    </location>
</feature>
<protein>
    <submittedName>
        <fullName evidence="11">Sugar porter family MFS transporter</fullName>
    </submittedName>
</protein>
<keyword evidence="7 9" id="KW-0472">Membrane</keyword>
<dbReference type="SUPFAM" id="SSF103473">
    <property type="entry name" value="MFS general substrate transporter"/>
    <property type="match status" value="1"/>
</dbReference>
<evidence type="ECO:0000256" key="4">
    <source>
        <dbReference type="ARBA" id="ARBA00022475"/>
    </source>
</evidence>
<feature type="transmembrane region" description="Helical" evidence="9">
    <location>
        <begin position="293"/>
        <end position="314"/>
    </location>
</feature>
<dbReference type="PROSITE" id="PS00216">
    <property type="entry name" value="SUGAR_TRANSPORT_1"/>
    <property type="match status" value="1"/>
</dbReference>
<evidence type="ECO:0000256" key="3">
    <source>
        <dbReference type="ARBA" id="ARBA00022448"/>
    </source>
</evidence>
<dbReference type="InterPro" id="IPR050814">
    <property type="entry name" value="Myo-inositol_Transporter"/>
</dbReference>
<accession>A0A517D5H3</accession>
<feature type="domain" description="Major facilitator superfamily (MFS) profile" evidence="10">
    <location>
        <begin position="15"/>
        <end position="446"/>
    </location>
</feature>
<dbReference type="InterPro" id="IPR047984">
    <property type="entry name" value="XylE-like"/>
</dbReference>
<dbReference type="AlphaFoldDB" id="A0A517D5H3"/>
<feature type="transmembrane region" description="Helical" evidence="9">
    <location>
        <begin position="83"/>
        <end position="102"/>
    </location>
</feature>
<feature type="transmembrane region" description="Helical" evidence="9">
    <location>
        <begin position="258"/>
        <end position="281"/>
    </location>
</feature>
<dbReference type="RefSeq" id="WP_144227101.1">
    <property type="nucleotide sequence ID" value="NZ_CP041676.1"/>
</dbReference>
<dbReference type="PROSITE" id="PS50850">
    <property type="entry name" value="MFS"/>
    <property type="match status" value="1"/>
</dbReference>
<keyword evidence="6 9" id="KW-1133">Transmembrane helix</keyword>
<feature type="transmembrane region" description="Helical" evidence="9">
    <location>
        <begin position="391"/>
        <end position="411"/>
    </location>
</feature>
<dbReference type="PANTHER" id="PTHR48020">
    <property type="entry name" value="PROTON MYO-INOSITOL COTRANSPORTER"/>
    <property type="match status" value="1"/>
</dbReference>
<dbReference type="Pfam" id="PF00083">
    <property type="entry name" value="Sugar_tr"/>
    <property type="match status" value="1"/>
</dbReference>
<feature type="transmembrane region" description="Helical" evidence="9">
    <location>
        <begin position="352"/>
        <end position="370"/>
    </location>
</feature>
<dbReference type="Gene3D" id="1.20.1250.20">
    <property type="entry name" value="MFS general substrate transporter like domains"/>
    <property type="match status" value="1"/>
</dbReference>
<evidence type="ECO:0000256" key="2">
    <source>
        <dbReference type="ARBA" id="ARBA00010992"/>
    </source>
</evidence>
<dbReference type="GO" id="GO:0005886">
    <property type="term" value="C:plasma membrane"/>
    <property type="evidence" value="ECO:0007669"/>
    <property type="project" value="UniProtKB-SubCell"/>
</dbReference>
<dbReference type="GO" id="GO:0022857">
    <property type="term" value="F:transmembrane transporter activity"/>
    <property type="evidence" value="ECO:0007669"/>
    <property type="project" value="InterPro"/>
</dbReference>
<evidence type="ECO:0000313" key="11">
    <source>
        <dbReference type="EMBL" id="QDR72605.1"/>
    </source>
</evidence>
<dbReference type="EMBL" id="CP041676">
    <property type="protein sequence ID" value="QDR72605.1"/>
    <property type="molecule type" value="Genomic_DNA"/>
</dbReference>
<proteinExistence type="inferred from homology"/>
<dbReference type="NCBIfam" id="TIGR00879">
    <property type="entry name" value="SP"/>
    <property type="match status" value="1"/>
</dbReference>
<organism evidence="11 12">
    <name type="scientific">Limosilactobacillus reuteri</name>
    <name type="common">Lactobacillus reuteri</name>
    <dbReference type="NCBI Taxonomy" id="1598"/>
    <lineage>
        <taxon>Bacteria</taxon>
        <taxon>Bacillati</taxon>
        <taxon>Bacillota</taxon>
        <taxon>Bacilli</taxon>
        <taxon>Lactobacillales</taxon>
        <taxon>Lactobacillaceae</taxon>
        <taxon>Limosilactobacillus</taxon>
    </lineage>
</organism>
<feature type="transmembrane region" description="Helical" evidence="9">
    <location>
        <begin position="15"/>
        <end position="34"/>
    </location>
</feature>
<reference evidence="11 12" key="1">
    <citation type="submission" date="2019-07" db="EMBL/GenBank/DDBJ databases">
        <title>Gastrointestinal microbiota of Peromyscus leucopus, the white-footed mouse.</title>
        <authorList>
            <person name="Milovic A."/>
            <person name="Bassam K."/>
            <person name="Barbour A.G."/>
        </authorList>
    </citation>
    <scope>NUCLEOTIDE SEQUENCE [LARGE SCALE GENOMIC DNA]</scope>
    <source>
        <strain evidence="11 12">LL7</strain>
    </source>
</reference>
<keyword evidence="4" id="KW-1003">Cell membrane</keyword>
<feature type="transmembrane region" description="Helical" evidence="9">
    <location>
        <begin position="176"/>
        <end position="195"/>
    </location>
</feature>
<evidence type="ECO:0000313" key="12">
    <source>
        <dbReference type="Proteomes" id="UP000316394"/>
    </source>
</evidence>
<dbReference type="PROSITE" id="PS00217">
    <property type="entry name" value="SUGAR_TRANSPORT_2"/>
    <property type="match status" value="1"/>
</dbReference>
<feature type="transmembrane region" description="Helical" evidence="9">
    <location>
        <begin position="423"/>
        <end position="442"/>
    </location>
</feature>
<dbReference type="PRINTS" id="PR00171">
    <property type="entry name" value="SUGRTRNSPORT"/>
</dbReference>
<feature type="transmembrane region" description="Helical" evidence="9">
    <location>
        <begin position="54"/>
        <end position="71"/>
    </location>
</feature>
<dbReference type="Proteomes" id="UP000316394">
    <property type="component" value="Chromosome"/>
</dbReference>
<dbReference type="InterPro" id="IPR005828">
    <property type="entry name" value="MFS_sugar_transport-like"/>
</dbReference>
<sequence length="476" mass="52043">MVIIHRQIVKQLKKIAIIVTLGGLLFGVDTGVINGAIPYMASPHQLDLSSAEEGLVTSGITLGAAIGALIAGRLADKYGRKHLLTALSVIFFIGTLLCATAPNALLMIIYRFFLGLAVGGASTIVPTYLAEISTASLRGQLVTQNDLMITGGQLLAFTFNAILGTCFPNVGSIWRYMLAFGMIPALCLFIGMWKVPESPRWLVMIGKQKSALRILQKVRPNLQSCQHEISSVIHATQHQQASQHTTFKDLSHPWVTRLILIGVGLGMVQQFVGINIMMYYGTSILMKVGFGHQAALIANIGNGLTSFVATAVGMHLMATDDRRKMLLTGICGTLISMVTITFGITFLAKSPLLPYIVICSTMCFLAFFQSSISPTTWTLLSEIYPQSLRGLGMGISTFALWISNFLVGFAFPIMLTHWGGKGTFAFFILCNIASLWFTYHFAPETQGKALEQIQAEFQHKQGKNHHHHRFNVTQSI</sequence>
<keyword evidence="3 8" id="KW-0813">Transport</keyword>
<dbReference type="PANTHER" id="PTHR48020:SF12">
    <property type="entry name" value="PROTON MYO-INOSITOL COTRANSPORTER"/>
    <property type="match status" value="1"/>
</dbReference>
<evidence type="ECO:0000256" key="9">
    <source>
        <dbReference type="SAM" id="Phobius"/>
    </source>
</evidence>
<evidence type="ECO:0000256" key="8">
    <source>
        <dbReference type="RuleBase" id="RU003346"/>
    </source>
</evidence>
<feature type="transmembrane region" description="Helical" evidence="9">
    <location>
        <begin position="326"/>
        <end position="346"/>
    </location>
</feature>
<feature type="transmembrane region" description="Helical" evidence="9">
    <location>
        <begin position="108"/>
        <end position="130"/>
    </location>
</feature>
<comment type="similarity">
    <text evidence="2 8">Belongs to the major facilitator superfamily. Sugar transporter (TC 2.A.1.1) family.</text>
</comment>
<keyword evidence="5 9" id="KW-0812">Transmembrane</keyword>
<evidence type="ECO:0000256" key="6">
    <source>
        <dbReference type="ARBA" id="ARBA00022989"/>
    </source>
</evidence>
<evidence type="ECO:0000259" key="10">
    <source>
        <dbReference type="PROSITE" id="PS50850"/>
    </source>
</evidence>